<dbReference type="PANTHER" id="PTHR43630:SF1">
    <property type="entry name" value="POLY-BETA-1,6-N-ACETYL-D-GLUCOSAMINE SYNTHASE"/>
    <property type="match status" value="1"/>
</dbReference>
<proteinExistence type="inferred from homology"/>
<comment type="similarity">
    <text evidence="1">Belongs to the glycosyltransferase 2 family.</text>
</comment>
<dbReference type="AlphaFoldDB" id="A0AAJ5W8T0"/>
<organism evidence="5 6">
    <name type="scientific">Candidatus Pedobacter colombiensis</name>
    <dbReference type="NCBI Taxonomy" id="3121371"/>
    <lineage>
        <taxon>Bacteria</taxon>
        <taxon>Pseudomonadati</taxon>
        <taxon>Bacteroidota</taxon>
        <taxon>Sphingobacteriia</taxon>
        <taxon>Sphingobacteriales</taxon>
        <taxon>Sphingobacteriaceae</taxon>
        <taxon>Pedobacter</taxon>
    </lineage>
</organism>
<protein>
    <submittedName>
        <fullName evidence="5">Glycosyltransferase</fullName>
        <ecNumber evidence="5">2.4.-.-</ecNumber>
    </submittedName>
</protein>
<evidence type="ECO:0000259" key="4">
    <source>
        <dbReference type="Pfam" id="PF00535"/>
    </source>
</evidence>
<evidence type="ECO:0000256" key="2">
    <source>
        <dbReference type="ARBA" id="ARBA00022676"/>
    </source>
</evidence>
<keyword evidence="3 5" id="KW-0808">Transferase</keyword>
<dbReference type="EMBL" id="CP119313">
    <property type="protein sequence ID" value="WEK19700.1"/>
    <property type="molecule type" value="Genomic_DNA"/>
</dbReference>
<accession>A0AAJ5W8T0</accession>
<evidence type="ECO:0000313" key="5">
    <source>
        <dbReference type="EMBL" id="WEK19700.1"/>
    </source>
</evidence>
<dbReference type="InterPro" id="IPR001173">
    <property type="entry name" value="Glyco_trans_2-like"/>
</dbReference>
<name>A0AAJ5W8T0_9SPHI</name>
<dbReference type="Pfam" id="PF00535">
    <property type="entry name" value="Glycos_transf_2"/>
    <property type="match status" value="1"/>
</dbReference>
<gene>
    <name evidence="5" type="ORF">P0Y49_00830</name>
</gene>
<feature type="domain" description="Glycosyltransferase 2-like" evidence="4">
    <location>
        <begin position="7"/>
        <end position="161"/>
    </location>
</feature>
<keyword evidence="2 5" id="KW-0328">Glycosyltransferase</keyword>
<dbReference type="Proteomes" id="UP001214530">
    <property type="component" value="Chromosome"/>
</dbReference>
<dbReference type="PANTHER" id="PTHR43630">
    <property type="entry name" value="POLY-BETA-1,6-N-ACETYL-D-GLUCOSAMINE SYNTHASE"/>
    <property type="match status" value="1"/>
</dbReference>
<evidence type="ECO:0000256" key="1">
    <source>
        <dbReference type="ARBA" id="ARBA00006739"/>
    </source>
</evidence>
<evidence type="ECO:0000313" key="6">
    <source>
        <dbReference type="Proteomes" id="UP001214530"/>
    </source>
</evidence>
<reference evidence="5" key="1">
    <citation type="submission" date="2023-03" db="EMBL/GenBank/DDBJ databases">
        <title>Andean soil-derived lignocellulolytic bacterial consortium as a source of novel taxa and putative plastic-active enzymes.</title>
        <authorList>
            <person name="Diaz-Garcia L."/>
            <person name="Chuvochina M."/>
            <person name="Feuerriegel G."/>
            <person name="Bunk B."/>
            <person name="Sproer C."/>
            <person name="Streit W.R."/>
            <person name="Rodriguez L.M."/>
            <person name="Overmann J."/>
            <person name="Jimenez D.J."/>
        </authorList>
    </citation>
    <scope>NUCLEOTIDE SEQUENCE</scope>
    <source>
        <strain evidence="5">MAG 3858</strain>
    </source>
</reference>
<dbReference type="InterPro" id="IPR029044">
    <property type="entry name" value="Nucleotide-diphossugar_trans"/>
</dbReference>
<dbReference type="CDD" id="cd00761">
    <property type="entry name" value="Glyco_tranf_GTA_type"/>
    <property type="match status" value="1"/>
</dbReference>
<dbReference type="EC" id="2.4.-.-" evidence="5"/>
<dbReference type="GO" id="GO:0016757">
    <property type="term" value="F:glycosyltransferase activity"/>
    <property type="evidence" value="ECO:0007669"/>
    <property type="project" value="UniProtKB-KW"/>
</dbReference>
<evidence type="ECO:0000256" key="3">
    <source>
        <dbReference type="ARBA" id="ARBA00022679"/>
    </source>
</evidence>
<dbReference type="SUPFAM" id="SSF53448">
    <property type="entry name" value="Nucleotide-diphospho-sugar transferases"/>
    <property type="match status" value="1"/>
</dbReference>
<dbReference type="Gene3D" id="3.90.550.10">
    <property type="entry name" value="Spore Coat Polysaccharide Biosynthesis Protein SpsA, Chain A"/>
    <property type="match status" value="1"/>
</dbReference>
<sequence length="310" mass="35269">MNTLALCIPAYNAEEYLPRLLTSANHQQIPFDEILVYDDCSTDKTAEIAAQYGAKVISGTINKGCSFGKNALAKHTTCTWIHFHDADDDLLPNFSTKVHQWINDYGNNYEVLLLNFKYIDAASGELLGSANYDIKALQEDPLKYAIKTKIVNFGVYKREAFLNAGGFDLDPDVLYNEDNALHQQLAKHGLKFDYLPELTCINYRNHNSMSQANRLKCARANYHVLKKTAISHGSIYPRLLSDQLYNCIAILASVEDWIYVKKALQLCKALGHSHSTNGNKSFNFLTRIHPYLAVWLREKMIRVFKPQLRK</sequence>